<feature type="compositionally biased region" description="Polar residues" evidence="1">
    <location>
        <begin position="46"/>
        <end position="70"/>
    </location>
</feature>
<feature type="compositionally biased region" description="Acidic residues" evidence="1">
    <location>
        <begin position="118"/>
        <end position="127"/>
    </location>
</feature>
<keyword evidence="3" id="KW-1185">Reference proteome</keyword>
<protein>
    <submittedName>
        <fullName evidence="2">Uncharacterized protein</fullName>
    </submittedName>
</protein>
<evidence type="ECO:0000256" key="1">
    <source>
        <dbReference type="SAM" id="MobiDB-lite"/>
    </source>
</evidence>
<dbReference type="Proteomes" id="UP000823775">
    <property type="component" value="Unassembled WGS sequence"/>
</dbReference>
<sequence length="181" mass="20355">MSSPPPVTVIEPVASLEFTRNMEENKQPVLDNGEHQLINKEVDNSPMPQTFSKQRTEGTCKSQKGNSSLQWGIRVEEEQEAEEKILFEEDIQRNVVEIVSQAAETGSSIETEVRNEGGEGDVDEKQDDQDKAISHSPNVIEYRSLAVREPNQMSSTENTRQSPNRDFHKICSHEGIDVMSV</sequence>
<comment type="caution">
    <text evidence="2">The sequence shown here is derived from an EMBL/GenBank/DDBJ whole genome shotgun (WGS) entry which is preliminary data.</text>
</comment>
<name>A0ABS8T4J9_DATST</name>
<feature type="region of interest" description="Disordered" evidence="1">
    <location>
        <begin position="40"/>
        <end position="74"/>
    </location>
</feature>
<organism evidence="2 3">
    <name type="scientific">Datura stramonium</name>
    <name type="common">Jimsonweed</name>
    <name type="synonym">Common thornapple</name>
    <dbReference type="NCBI Taxonomy" id="4076"/>
    <lineage>
        <taxon>Eukaryota</taxon>
        <taxon>Viridiplantae</taxon>
        <taxon>Streptophyta</taxon>
        <taxon>Embryophyta</taxon>
        <taxon>Tracheophyta</taxon>
        <taxon>Spermatophyta</taxon>
        <taxon>Magnoliopsida</taxon>
        <taxon>eudicotyledons</taxon>
        <taxon>Gunneridae</taxon>
        <taxon>Pentapetalae</taxon>
        <taxon>asterids</taxon>
        <taxon>lamiids</taxon>
        <taxon>Solanales</taxon>
        <taxon>Solanaceae</taxon>
        <taxon>Solanoideae</taxon>
        <taxon>Datureae</taxon>
        <taxon>Datura</taxon>
    </lineage>
</organism>
<evidence type="ECO:0000313" key="3">
    <source>
        <dbReference type="Proteomes" id="UP000823775"/>
    </source>
</evidence>
<evidence type="ECO:0000313" key="2">
    <source>
        <dbReference type="EMBL" id="MCD7465865.1"/>
    </source>
</evidence>
<feature type="compositionally biased region" description="Polar residues" evidence="1">
    <location>
        <begin position="151"/>
        <end position="162"/>
    </location>
</feature>
<dbReference type="EMBL" id="JACEIK010001090">
    <property type="protein sequence ID" value="MCD7465865.1"/>
    <property type="molecule type" value="Genomic_DNA"/>
</dbReference>
<reference evidence="2 3" key="1">
    <citation type="journal article" date="2021" name="BMC Genomics">
        <title>Datura genome reveals duplications of psychoactive alkaloid biosynthetic genes and high mutation rate following tissue culture.</title>
        <authorList>
            <person name="Rajewski A."/>
            <person name="Carter-House D."/>
            <person name="Stajich J."/>
            <person name="Litt A."/>
        </authorList>
    </citation>
    <scope>NUCLEOTIDE SEQUENCE [LARGE SCALE GENOMIC DNA]</scope>
    <source>
        <strain evidence="2">AR-01</strain>
    </source>
</reference>
<feature type="region of interest" description="Disordered" evidence="1">
    <location>
        <begin position="101"/>
        <end position="167"/>
    </location>
</feature>
<proteinExistence type="predicted"/>
<gene>
    <name evidence="2" type="ORF">HAX54_002055</name>
</gene>
<accession>A0ABS8T4J9</accession>